<proteinExistence type="predicted"/>
<dbReference type="GO" id="GO:0009941">
    <property type="term" value="C:chloroplast envelope"/>
    <property type="evidence" value="ECO:0007669"/>
    <property type="project" value="EnsemblPlants"/>
</dbReference>
<accession>A0A7N0VD85</accession>
<feature type="region of interest" description="Disordered" evidence="1">
    <location>
        <begin position="154"/>
        <end position="204"/>
    </location>
</feature>
<dbReference type="PANTHER" id="PTHR35286:SF1">
    <property type="entry name" value="EXPRESSED PROTEIN"/>
    <property type="match status" value="1"/>
</dbReference>
<sequence length="204" mass="23086">MSSFNSGGSVDHLFLQTLINRLQIRQPNPRSLDDLLFDAISNLSCSDDDDDDQNQDTAGSHKSRLSKEESRLEKQLIRLIRAGDTQTLKPNSGQAVTVGEHHICVGNHVEDGSDYRVWEWHGHIMMFDEENGYTPEYIYGNYFERLPALPKGMKKKKKEEEEEQEVEPVKEDEQKPVNLGLKELIDGGETGGGRVVHRGLNPAR</sequence>
<dbReference type="GO" id="GO:0005829">
    <property type="term" value="C:cytosol"/>
    <property type="evidence" value="ECO:0007669"/>
    <property type="project" value="EnsemblPlants"/>
</dbReference>
<dbReference type="OMA" id="HRNMNAG"/>
<name>A0A7N0VD85_KALFE</name>
<dbReference type="AlphaFoldDB" id="A0A7N0VD85"/>
<organism evidence="2 3">
    <name type="scientific">Kalanchoe fedtschenkoi</name>
    <name type="common">Lavender scallops</name>
    <name type="synonym">South American air plant</name>
    <dbReference type="NCBI Taxonomy" id="63787"/>
    <lineage>
        <taxon>Eukaryota</taxon>
        <taxon>Viridiplantae</taxon>
        <taxon>Streptophyta</taxon>
        <taxon>Embryophyta</taxon>
        <taxon>Tracheophyta</taxon>
        <taxon>Spermatophyta</taxon>
        <taxon>Magnoliopsida</taxon>
        <taxon>eudicotyledons</taxon>
        <taxon>Gunneridae</taxon>
        <taxon>Pentapetalae</taxon>
        <taxon>Saxifragales</taxon>
        <taxon>Crassulaceae</taxon>
        <taxon>Kalanchoe</taxon>
    </lineage>
</organism>
<feature type="region of interest" description="Disordered" evidence="1">
    <location>
        <begin position="46"/>
        <end position="69"/>
    </location>
</feature>
<protein>
    <submittedName>
        <fullName evidence="2">Uncharacterized protein</fullName>
    </submittedName>
</protein>
<keyword evidence="3" id="KW-1185">Reference proteome</keyword>
<evidence type="ECO:0000313" key="2">
    <source>
        <dbReference type="EnsemblPlants" id="Kaladp0577s0006.1.v1.1.CDS.1"/>
    </source>
</evidence>
<dbReference type="PANTHER" id="PTHR35286">
    <property type="entry name" value="EXPRESSED PROTEIN"/>
    <property type="match status" value="1"/>
</dbReference>
<evidence type="ECO:0000313" key="3">
    <source>
        <dbReference type="Proteomes" id="UP000594263"/>
    </source>
</evidence>
<reference evidence="2" key="1">
    <citation type="submission" date="2021-01" db="UniProtKB">
        <authorList>
            <consortium name="EnsemblPlants"/>
        </authorList>
    </citation>
    <scope>IDENTIFICATION</scope>
</reference>
<evidence type="ECO:0000256" key="1">
    <source>
        <dbReference type="SAM" id="MobiDB-lite"/>
    </source>
</evidence>
<dbReference type="Gramene" id="Kaladp0577s0006.1.v1.1">
    <property type="protein sequence ID" value="Kaladp0577s0006.1.v1.1.CDS.1"/>
    <property type="gene ID" value="Kaladp0577s0006.v1.1"/>
</dbReference>
<dbReference type="EnsemblPlants" id="Kaladp0577s0006.1.v1.1">
    <property type="protein sequence ID" value="Kaladp0577s0006.1.v1.1.CDS.1"/>
    <property type="gene ID" value="Kaladp0577s0006.v1.1"/>
</dbReference>
<dbReference type="Proteomes" id="UP000594263">
    <property type="component" value="Unplaced"/>
</dbReference>